<protein>
    <submittedName>
        <fullName evidence="2">Uncharacterized protein</fullName>
    </submittedName>
</protein>
<comment type="caution">
    <text evidence="2">The sequence shown here is derived from an EMBL/GenBank/DDBJ whole genome shotgun (WGS) entry which is preliminary data.</text>
</comment>
<name>A0A3D8R806_9HELO</name>
<reference evidence="2 3" key="1">
    <citation type="journal article" date="2018" name="IMA Fungus">
        <title>IMA Genome-F 9: Draft genome sequence of Annulohypoxylon stygium, Aspergillus mulundensis, Berkeleyomyces basicola (syn. Thielaviopsis basicola), Ceratocystis smalleyi, two Cercospora beticola strains, Coleophoma cylindrospora, Fusarium fracticaudum, Phialophora cf. hyalina, and Morchella septimelata.</title>
        <authorList>
            <person name="Wingfield B.D."/>
            <person name="Bills G.F."/>
            <person name="Dong Y."/>
            <person name="Huang W."/>
            <person name="Nel W.J."/>
            <person name="Swalarsk-Parry B.S."/>
            <person name="Vaghefi N."/>
            <person name="Wilken P.M."/>
            <person name="An Z."/>
            <person name="de Beer Z.W."/>
            <person name="De Vos L."/>
            <person name="Chen L."/>
            <person name="Duong T.A."/>
            <person name="Gao Y."/>
            <person name="Hammerbacher A."/>
            <person name="Kikkert J.R."/>
            <person name="Li Y."/>
            <person name="Li H."/>
            <person name="Li K."/>
            <person name="Li Q."/>
            <person name="Liu X."/>
            <person name="Ma X."/>
            <person name="Naidoo K."/>
            <person name="Pethybridge S.J."/>
            <person name="Sun J."/>
            <person name="Steenkamp E.T."/>
            <person name="van der Nest M.A."/>
            <person name="van Wyk S."/>
            <person name="Wingfield M.J."/>
            <person name="Xiong C."/>
            <person name="Yue Q."/>
            <person name="Zhang X."/>
        </authorList>
    </citation>
    <scope>NUCLEOTIDE SEQUENCE [LARGE SCALE GENOMIC DNA]</scope>
    <source>
        <strain evidence="2 3">BP5796</strain>
    </source>
</reference>
<proteinExistence type="predicted"/>
<accession>A0A3D8R806</accession>
<evidence type="ECO:0000256" key="1">
    <source>
        <dbReference type="SAM" id="MobiDB-lite"/>
    </source>
</evidence>
<dbReference type="AlphaFoldDB" id="A0A3D8R806"/>
<evidence type="ECO:0000313" key="3">
    <source>
        <dbReference type="Proteomes" id="UP000256328"/>
    </source>
</evidence>
<evidence type="ECO:0000313" key="2">
    <source>
        <dbReference type="EMBL" id="RDW70179.1"/>
    </source>
</evidence>
<keyword evidence="3" id="KW-1185">Reference proteome</keyword>
<organism evidence="2 3">
    <name type="scientific">Coleophoma crateriformis</name>
    <dbReference type="NCBI Taxonomy" id="565419"/>
    <lineage>
        <taxon>Eukaryota</taxon>
        <taxon>Fungi</taxon>
        <taxon>Dikarya</taxon>
        <taxon>Ascomycota</taxon>
        <taxon>Pezizomycotina</taxon>
        <taxon>Leotiomycetes</taxon>
        <taxon>Helotiales</taxon>
        <taxon>Dermateaceae</taxon>
        <taxon>Coleophoma</taxon>
    </lineage>
</organism>
<gene>
    <name evidence="2" type="ORF">BP5796_08576</name>
</gene>
<sequence length="108" mass="12162">MGRLIRAARRVRPKPSLRTIHFDTAPTLNEASTAISCILNNSVKEDGAVESSRLREEELVATQRKRNNRVGLPYRGIHGEHQAHRPRKVTSTSGLQSTQWHLVQRATS</sequence>
<dbReference type="Proteomes" id="UP000256328">
    <property type="component" value="Unassembled WGS sequence"/>
</dbReference>
<feature type="region of interest" description="Disordered" evidence="1">
    <location>
        <begin position="64"/>
        <end position="108"/>
    </location>
</feature>
<dbReference type="EMBL" id="PDLN01000012">
    <property type="protein sequence ID" value="RDW70179.1"/>
    <property type="molecule type" value="Genomic_DNA"/>
</dbReference>
<feature type="compositionally biased region" description="Polar residues" evidence="1">
    <location>
        <begin position="89"/>
        <end position="108"/>
    </location>
</feature>